<proteinExistence type="predicted"/>
<dbReference type="AlphaFoldDB" id="A0A198AF76"/>
<dbReference type="STRING" id="1850517.A8708_08980"/>
<keyword evidence="2" id="KW-1185">Reference proteome</keyword>
<protein>
    <submittedName>
        <fullName evidence="1">Uncharacterized protein</fullName>
    </submittedName>
</protein>
<accession>A0A198AF76</accession>
<evidence type="ECO:0000313" key="2">
    <source>
        <dbReference type="Proteomes" id="UP000078454"/>
    </source>
</evidence>
<dbReference type="OrthoDB" id="9806352at2"/>
<gene>
    <name evidence="1" type="ORF">A8708_08980</name>
</gene>
<comment type="caution">
    <text evidence="1">The sequence shown here is derived from an EMBL/GenBank/DDBJ whole genome shotgun (WGS) entry which is preliminary data.</text>
</comment>
<sequence length="98" mass="11151">MAMITHVNVCNTVNEIYCCLRNKVVKLDAQQKEQFCNGCRMFAGGATGYDHGVSCTWEDLRTVSNPYVVLDPAQEFKHNQIRQVPPEGPALFVYTPRW</sequence>
<reference evidence="1 2" key="1">
    <citation type="submission" date="2016-05" db="EMBL/GenBank/DDBJ databases">
        <title>Paenibacillus sp. 1ZS3-15 nov., isolated from the rhizosphere soil.</title>
        <authorList>
            <person name="Zhang X.X."/>
            <person name="Zhang J."/>
        </authorList>
    </citation>
    <scope>NUCLEOTIDE SEQUENCE [LARGE SCALE GENOMIC DNA]</scope>
    <source>
        <strain evidence="1 2">1ZS3-15</strain>
    </source>
</reference>
<dbReference type="RefSeq" id="WP_068663435.1">
    <property type="nucleotide sequence ID" value="NZ_LYPB01000053.1"/>
</dbReference>
<dbReference type="EMBL" id="LYPB01000053">
    <property type="protein sequence ID" value="OAS19872.1"/>
    <property type="molecule type" value="Genomic_DNA"/>
</dbReference>
<name>A0A198AF76_9BACL</name>
<dbReference type="Proteomes" id="UP000078454">
    <property type="component" value="Unassembled WGS sequence"/>
</dbReference>
<organism evidence="1 2">
    <name type="scientific">Paenibacillus oryzisoli</name>
    <dbReference type="NCBI Taxonomy" id="1850517"/>
    <lineage>
        <taxon>Bacteria</taxon>
        <taxon>Bacillati</taxon>
        <taxon>Bacillota</taxon>
        <taxon>Bacilli</taxon>
        <taxon>Bacillales</taxon>
        <taxon>Paenibacillaceae</taxon>
        <taxon>Paenibacillus</taxon>
    </lineage>
</organism>
<evidence type="ECO:0000313" key="1">
    <source>
        <dbReference type="EMBL" id="OAS19872.1"/>
    </source>
</evidence>